<name>A0ABT0LF78_9GAMM</name>
<evidence type="ECO:0000313" key="1">
    <source>
        <dbReference type="EMBL" id="MCL1125995.1"/>
    </source>
</evidence>
<dbReference type="EMBL" id="JAKIKS010000069">
    <property type="protein sequence ID" value="MCL1125995.1"/>
    <property type="molecule type" value="Genomic_DNA"/>
</dbReference>
<dbReference type="Proteomes" id="UP001203423">
    <property type="component" value="Unassembled WGS sequence"/>
</dbReference>
<sequence length="133" mass="15857">MTTLAIYYVTHHDMPLPEKIKPPIENEDFSSNEREMDSQRHNWKFKDIVNQLKDNKFFDISDAETAKDIFNAYRNPLVHGLPSRLVDKDKMRDFLFWNSPIKLFEIEKFIESNWLIEISKIADILVNNQIKQT</sequence>
<comment type="caution">
    <text evidence="1">The sequence shown here is derived from an EMBL/GenBank/DDBJ whole genome shotgun (WGS) entry which is preliminary data.</text>
</comment>
<organism evidence="1 2">
    <name type="scientific">Shewanella surugensis</name>
    <dbReference type="NCBI Taxonomy" id="212020"/>
    <lineage>
        <taxon>Bacteria</taxon>
        <taxon>Pseudomonadati</taxon>
        <taxon>Pseudomonadota</taxon>
        <taxon>Gammaproteobacteria</taxon>
        <taxon>Alteromonadales</taxon>
        <taxon>Shewanellaceae</taxon>
        <taxon>Shewanella</taxon>
    </lineage>
</organism>
<protein>
    <submittedName>
        <fullName evidence="1">Uncharacterized protein</fullName>
    </submittedName>
</protein>
<keyword evidence="2" id="KW-1185">Reference proteome</keyword>
<evidence type="ECO:0000313" key="2">
    <source>
        <dbReference type="Proteomes" id="UP001203423"/>
    </source>
</evidence>
<dbReference type="RefSeq" id="WP_248941327.1">
    <property type="nucleotide sequence ID" value="NZ_JAKIKS010000069.1"/>
</dbReference>
<accession>A0ABT0LF78</accession>
<gene>
    <name evidence="1" type="ORF">L2764_16330</name>
</gene>
<reference evidence="1 2" key="1">
    <citation type="submission" date="2022-01" db="EMBL/GenBank/DDBJ databases">
        <title>Whole genome-based taxonomy of the Shewanellaceae.</title>
        <authorList>
            <person name="Martin-Rodriguez A.J."/>
        </authorList>
    </citation>
    <scope>NUCLEOTIDE SEQUENCE [LARGE SCALE GENOMIC DNA]</scope>
    <source>
        <strain evidence="1 2">DSM 17177</strain>
    </source>
</reference>
<proteinExistence type="predicted"/>